<feature type="region of interest" description="Disordered" evidence="1">
    <location>
        <begin position="45"/>
        <end position="64"/>
    </location>
</feature>
<dbReference type="EMBL" id="AP031573">
    <property type="protein sequence ID" value="BFM41720.1"/>
    <property type="molecule type" value="Genomic_DNA"/>
</dbReference>
<evidence type="ECO:0000313" key="2">
    <source>
        <dbReference type="EMBL" id="BFM41720.1"/>
    </source>
</evidence>
<gene>
    <name evidence="2" type="ORF">CFS9_03610</name>
</gene>
<reference evidence="2" key="1">
    <citation type="submission" date="2024-05" db="EMBL/GenBank/DDBJ databases">
        <title>Whole-Genome Sequence of CFS9, a Potential Fish Probiotic Isolated from the Body Surface of Silurus asotus.</title>
        <authorList>
            <person name="Kojima M."/>
            <person name="Tobioka K."/>
            <person name="Yokota K."/>
            <person name="Nakatani H."/>
            <person name="Hori K."/>
            <person name="Tamaru Y."/>
            <person name="Okazaki F."/>
        </authorList>
    </citation>
    <scope>NUCLEOTIDE SEQUENCE</scope>
    <source>
        <strain evidence="2">CFS9</strain>
    </source>
</reference>
<protein>
    <submittedName>
        <fullName evidence="2">Uncharacterized protein</fullName>
    </submittedName>
</protein>
<accession>A0AAT9GWX1</accession>
<feature type="region of interest" description="Disordered" evidence="1">
    <location>
        <begin position="1"/>
        <end position="23"/>
    </location>
</feature>
<sequence>MNSTSRDLGEIPMTPDLSNFKNPLKQQSEGSIIIGNFNISPLNQSQTTESFSEILKRESTDSSI</sequence>
<proteinExistence type="predicted"/>
<evidence type="ECO:0000256" key="1">
    <source>
        <dbReference type="SAM" id="MobiDB-lite"/>
    </source>
</evidence>
<feature type="compositionally biased region" description="Basic and acidic residues" evidence="1">
    <location>
        <begin position="54"/>
        <end position="64"/>
    </location>
</feature>
<name>A0AAT9GWX1_9FLAO</name>
<dbReference type="RefSeq" id="WP_369616975.1">
    <property type="nucleotide sequence ID" value="NZ_AP031573.1"/>
</dbReference>
<organism evidence="2">
    <name type="scientific">Flavobacterium sp. CFS9</name>
    <dbReference type="NCBI Taxonomy" id="3143118"/>
    <lineage>
        <taxon>Bacteria</taxon>
        <taxon>Pseudomonadati</taxon>
        <taxon>Bacteroidota</taxon>
        <taxon>Flavobacteriia</taxon>
        <taxon>Flavobacteriales</taxon>
        <taxon>Flavobacteriaceae</taxon>
        <taxon>Flavobacterium</taxon>
    </lineage>
</organism>
<dbReference type="AlphaFoldDB" id="A0AAT9GWX1"/>